<dbReference type="Proteomes" id="UP001273768">
    <property type="component" value="Unassembled WGS sequence"/>
</dbReference>
<feature type="region of interest" description="Disordered" evidence="1">
    <location>
        <begin position="28"/>
        <end position="51"/>
    </location>
</feature>
<reference evidence="2 3" key="1">
    <citation type="submission" date="2020-05" db="EMBL/GenBank/DDBJ databases">
        <title>Isolation and characterization of methanoarchaea from a cold seep at offshore SW Taiwan.</title>
        <authorList>
            <person name="Chen Y.-W."/>
            <person name="Chen S.-C."/>
            <person name="Lai M.-C."/>
        </authorList>
    </citation>
    <scope>NUCLEOTIDE SEQUENCE [LARGE SCALE GENOMIC DNA]</scope>
    <source>
        <strain evidence="2 3">YWC-01</strain>
    </source>
</reference>
<gene>
    <name evidence="2" type="ORF">HL657_10575</name>
</gene>
<keyword evidence="3" id="KW-1185">Reference proteome</keyword>
<organism evidence="2 3">
    <name type="scientific">Methanoculleus nereidis</name>
    <dbReference type="NCBI Taxonomy" id="2735141"/>
    <lineage>
        <taxon>Archaea</taxon>
        <taxon>Methanobacteriati</taxon>
        <taxon>Methanobacteriota</taxon>
        <taxon>Stenosarchaea group</taxon>
        <taxon>Methanomicrobia</taxon>
        <taxon>Methanomicrobiales</taxon>
        <taxon>Methanomicrobiaceae</taxon>
        <taxon>Methanoculleus</taxon>
    </lineage>
</organism>
<protein>
    <submittedName>
        <fullName evidence="2">Uncharacterized protein</fullName>
    </submittedName>
</protein>
<sequence>MAHRFLNNCFSKDGHRPGSLVPGVRSVASQLPAGTTPQPATRGKSVILMGG</sequence>
<comment type="caution">
    <text evidence="2">The sequence shown here is derived from an EMBL/GenBank/DDBJ whole genome shotgun (WGS) entry which is preliminary data.</text>
</comment>
<evidence type="ECO:0000256" key="1">
    <source>
        <dbReference type="SAM" id="MobiDB-lite"/>
    </source>
</evidence>
<evidence type="ECO:0000313" key="3">
    <source>
        <dbReference type="Proteomes" id="UP001273768"/>
    </source>
</evidence>
<dbReference type="RefSeq" id="WP_317296787.1">
    <property type="nucleotide sequence ID" value="NZ_JABFFQ010000009.1"/>
</dbReference>
<proteinExistence type="predicted"/>
<dbReference type="EMBL" id="JABFFQ010000009">
    <property type="protein sequence ID" value="MDV4343604.1"/>
    <property type="molecule type" value="Genomic_DNA"/>
</dbReference>
<name>A0ABU3Z4X3_9EURY</name>
<accession>A0ABU3Z4X3</accession>
<evidence type="ECO:0000313" key="2">
    <source>
        <dbReference type="EMBL" id="MDV4343604.1"/>
    </source>
</evidence>
<feature type="compositionally biased region" description="Polar residues" evidence="1">
    <location>
        <begin position="28"/>
        <end position="39"/>
    </location>
</feature>